<dbReference type="Proteomes" id="UP000824002">
    <property type="component" value="Unassembled WGS sequence"/>
</dbReference>
<keyword evidence="1" id="KW-0732">Signal</keyword>
<dbReference type="AlphaFoldDB" id="A0A9D1FKC0"/>
<keyword evidence="2" id="KW-0418">Kinase</keyword>
<keyword evidence="2" id="KW-0808">Transferase</keyword>
<name>A0A9D1FKC0_9FIRM</name>
<feature type="signal peptide" evidence="1">
    <location>
        <begin position="1"/>
        <end position="23"/>
    </location>
</feature>
<protein>
    <submittedName>
        <fullName evidence="2">CotH kinase family protein</fullName>
    </submittedName>
</protein>
<accession>A0A9D1FKC0</accession>
<reference evidence="2" key="1">
    <citation type="submission" date="2020-10" db="EMBL/GenBank/DDBJ databases">
        <authorList>
            <person name="Gilroy R."/>
        </authorList>
    </citation>
    <scope>NUCLEOTIDE SEQUENCE</scope>
    <source>
        <strain evidence="2">CHK199-13235</strain>
    </source>
</reference>
<dbReference type="Pfam" id="PF08757">
    <property type="entry name" value="CotH"/>
    <property type="match status" value="1"/>
</dbReference>
<proteinExistence type="predicted"/>
<organism evidence="2 3">
    <name type="scientific">Candidatus Merdivicinus excrementipullorum</name>
    <dbReference type="NCBI Taxonomy" id="2840867"/>
    <lineage>
        <taxon>Bacteria</taxon>
        <taxon>Bacillati</taxon>
        <taxon>Bacillota</taxon>
        <taxon>Clostridia</taxon>
        <taxon>Eubacteriales</taxon>
        <taxon>Oscillospiraceae</taxon>
        <taxon>Oscillospiraceae incertae sedis</taxon>
        <taxon>Candidatus Merdivicinus</taxon>
    </lineage>
</organism>
<evidence type="ECO:0000313" key="3">
    <source>
        <dbReference type="Proteomes" id="UP000824002"/>
    </source>
</evidence>
<dbReference type="GO" id="GO:0016301">
    <property type="term" value="F:kinase activity"/>
    <property type="evidence" value="ECO:0007669"/>
    <property type="project" value="UniProtKB-KW"/>
</dbReference>
<feature type="chain" id="PRO_5038481326" evidence="1">
    <location>
        <begin position="24"/>
        <end position="499"/>
    </location>
</feature>
<evidence type="ECO:0000256" key="1">
    <source>
        <dbReference type="SAM" id="SignalP"/>
    </source>
</evidence>
<evidence type="ECO:0000313" key="2">
    <source>
        <dbReference type="EMBL" id="HIS75313.1"/>
    </source>
</evidence>
<dbReference type="EMBL" id="DVJP01000010">
    <property type="protein sequence ID" value="HIS75313.1"/>
    <property type="molecule type" value="Genomic_DNA"/>
</dbReference>
<gene>
    <name evidence="2" type="ORF">IAB51_00740</name>
</gene>
<reference evidence="2" key="2">
    <citation type="journal article" date="2021" name="PeerJ">
        <title>Extensive microbial diversity within the chicken gut microbiome revealed by metagenomics and culture.</title>
        <authorList>
            <person name="Gilroy R."/>
            <person name="Ravi A."/>
            <person name="Getino M."/>
            <person name="Pursley I."/>
            <person name="Horton D.L."/>
            <person name="Alikhan N.F."/>
            <person name="Baker D."/>
            <person name="Gharbi K."/>
            <person name="Hall N."/>
            <person name="Watson M."/>
            <person name="Adriaenssens E.M."/>
            <person name="Foster-Nyarko E."/>
            <person name="Jarju S."/>
            <person name="Secka A."/>
            <person name="Antonio M."/>
            <person name="Oren A."/>
            <person name="Chaudhuri R.R."/>
            <person name="La Ragione R."/>
            <person name="Hildebrand F."/>
            <person name="Pallen M.J."/>
        </authorList>
    </citation>
    <scope>NUCLEOTIDE SEQUENCE</scope>
    <source>
        <strain evidence="2">CHK199-13235</strain>
    </source>
</reference>
<sequence>MKYRLIGIVATFFLLAAAFVATAFDNENPNNRVHQHLTARQPDAGCSCDGEELCTHLPLVVIETDGQVIPGEPLSADGTFLEQNESVDYEYENVTLAEDGSTTIACQVRIMDSESANHHLTDQPSLELNARIRIRGNTSRLFDKKGYLLKITEEDGVTNKDVGIMGMSAHHEWALHGPYLDKSLIRNYMWYNIAGEIMDYAPNVRFCEIVINGEYQGLYVMTETITNGENARLKMSMPEDGQSAVSYVIRLDRGSSNPIKNIETFTMYALRNKWIIDIAYPGTDNLIQDRIDYISQEFSDFEKSLYSYDYDTEPYAWWNHADIDSFADYFIINEFTCNYDVGARSTYIYKDIRGKYQMCIWDMNSSCDNFHFSQIEPQRFQMQYITWFYMLMKDENFTQHVIDRYRGLRESYLSEEYLLSYIDDVVEYLGPAIERNFQVWGYSFDDYVPLSPAERNPENHEAAVAQLKDFIKVRGEWMDEHIEILRQYSHESKNKKFNH</sequence>
<dbReference type="InterPro" id="IPR014867">
    <property type="entry name" value="Spore_coat_CotH_CotH2/3/7"/>
</dbReference>
<comment type="caution">
    <text evidence="2">The sequence shown here is derived from an EMBL/GenBank/DDBJ whole genome shotgun (WGS) entry which is preliminary data.</text>
</comment>